<keyword evidence="3" id="KW-1185">Reference proteome</keyword>
<feature type="chain" id="PRO_5037116063" description="Secreted protein" evidence="1">
    <location>
        <begin position="27"/>
        <end position="78"/>
    </location>
</feature>
<proteinExistence type="predicted"/>
<reference evidence="2" key="1">
    <citation type="journal article" date="2014" name="Int. J. Syst. Evol. Microbiol.">
        <title>Complete genome sequence of Corynebacterium casei LMG S-19264T (=DSM 44701T), isolated from a smear-ripened cheese.</title>
        <authorList>
            <consortium name="US DOE Joint Genome Institute (JGI-PGF)"/>
            <person name="Walter F."/>
            <person name="Albersmeier A."/>
            <person name="Kalinowski J."/>
            <person name="Ruckert C."/>
        </authorList>
    </citation>
    <scope>NUCLEOTIDE SEQUENCE</scope>
    <source>
        <strain evidence="2">JCM 3346</strain>
    </source>
</reference>
<accession>A0A918CCW3</accession>
<comment type="caution">
    <text evidence="2">The sequence shown here is derived from an EMBL/GenBank/DDBJ whole genome shotgun (WGS) entry which is preliminary data.</text>
</comment>
<organism evidence="2 3">
    <name type="scientific">Agromyces mediolanus</name>
    <name type="common">Corynebacterium mediolanum</name>
    <dbReference type="NCBI Taxonomy" id="41986"/>
    <lineage>
        <taxon>Bacteria</taxon>
        <taxon>Bacillati</taxon>
        <taxon>Actinomycetota</taxon>
        <taxon>Actinomycetes</taxon>
        <taxon>Micrococcales</taxon>
        <taxon>Microbacteriaceae</taxon>
        <taxon>Agromyces</taxon>
    </lineage>
</organism>
<evidence type="ECO:0000256" key="1">
    <source>
        <dbReference type="SAM" id="SignalP"/>
    </source>
</evidence>
<gene>
    <name evidence="2" type="ORF">GCM10010196_03860</name>
</gene>
<feature type="signal peptide" evidence="1">
    <location>
        <begin position="1"/>
        <end position="26"/>
    </location>
</feature>
<dbReference type="EMBL" id="BMRJ01000001">
    <property type="protein sequence ID" value="GGR14479.1"/>
    <property type="molecule type" value="Genomic_DNA"/>
</dbReference>
<name>A0A918CCW3_AGRME</name>
<dbReference type="Proteomes" id="UP000610303">
    <property type="component" value="Unassembled WGS sequence"/>
</dbReference>
<reference evidence="2" key="2">
    <citation type="submission" date="2020-09" db="EMBL/GenBank/DDBJ databases">
        <authorList>
            <person name="Sun Q."/>
            <person name="Ohkuma M."/>
        </authorList>
    </citation>
    <scope>NUCLEOTIDE SEQUENCE</scope>
    <source>
        <strain evidence="2">JCM 3346</strain>
    </source>
</reference>
<evidence type="ECO:0008006" key="4">
    <source>
        <dbReference type="Google" id="ProtNLM"/>
    </source>
</evidence>
<sequence>MPLGRWLVAATSMCAMGRAACEGAMAAALTVRVMPVGAAASTTVPHCWHSAQRPTHLAVLHPHSVQRKAVLVRAMPRA</sequence>
<keyword evidence="1" id="KW-0732">Signal</keyword>
<evidence type="ECO:0000313" key="2">
    <source>
        <dbReference type="EMBL" id="GGR14479.1"/>
    </source>
</evidence>
<dbReference type="AlphaFoldDB" id="A0A918CCW3"/>
<evidence type="ECO:0000313" key="3">
    <source>
        <dbReference type="Proteomes" id="UP000610303"/>
    </source>
</evidence>
<protein>
    <recommendedName>
        <fullName evidence="4">Secreted protein</fullName>
    </recommendedName>
</protein>